<dbReference type="OrthoDB" id="2892752at2"/>
<organism evidence="1 2">
    <name type="scientific">Lysinibacillus halotolerans</name>
    <dbReference type="NCBI Taxonomy" id="1368476"/>
    <lineage>
        <taxon>Bacteria</taxon>
        <taxon>Bacillati</taxon>
        <taxon>Bacillota</taxon>
        <taxon>Bacilli</taxon>
        <taxon>Bacillales</taxon>
        <taxon>Bacillaceae</taxon>
        <taxon>Lysinibacillus</taxon>
    </lineage>
</organism>
<dbReference type="RefSeq" id="WP_122971226.1">
    <property type="nucleotide sequence ID" value="NZ_RHLQ01000008.1"/>
</dbReference>
<name>A0A3M8HDE9_9BACI</name>
<proteinExistence type="predicted"/>
<accession>A0A3M8HDE9</accession>
<evidence type="ECO:0008006" key="3">
    <source>
        <dbReference type="Google" id="ProtNLM"/>
    </source>
</evidence>
<reference evidence="1 2" key="1">
    <citation type="journal article" date="2014" name="Int. J. Syst. Evol. Microbiol.">
        <title>Lysinibacillus halotolerans sp. nov., isolated from saline-alkaline soil.</title>
        <authorList>
            <person name="Kong D."/>
            <person name="Wang Y."/>
            <person name="Zhao B."/>
            <person name="Li Y."/>
            <person name="Song J."/>
            <person name="Zhai Y."/>
            <person name="Zhang C."/>
            <person name="Wang H."/>
            <person name="Chen X."/>
            <person name="Zhao B."/>
            <person name="Ruan Z."/>
        </authorList>
    </citation>
    <scope>NUCLEOTIDE SEQUENCE [LARGE SCALE GENOMIC DNA]</scope>
    <source>
        <strain evidence="1 2">MCCC 1A12703</strain>
    </source>
</reference>
<dbReference type="EMBL" id="RHLQ01000008">
    <property type="protein sequence ID" value="RND00392.1"/>
    <property type="molecule type" value="Genomic_DNA"/>
</dbReference>
<protein>
    <recommendedName>
        <fullName evidence="3">Lipoprotein</fullName>
    </recommendedName>
</protein>
<dbReference type="PROSITE" id="PS51257">
    <property type="entry name" value="PROKAR_LIPOPROTEIN"/>
    <property type="match status" value="1"/>
</dbReference>
<gene>
    <name evidence="1" type="ORF">EC501_05135</name>
</gene>
<sequence length="136" mass="15408">MRNCLSISIILIVFLVLTGCNHNSVDKIKVDSFDISLGQSLYSGDKKVENETVQSLVDAYNSIEYIGQTNEQINFRKAITITFVLNDQISGTLVIDDKGIFHLNDSVGNYQIDPNNEIYELAMQVYNDLKQEYSNF</sequence>
<dbReference type="Proteomes" id="UP000279909">
    <property type="component" value="Unassembled WGS sequence"/>
</dbReference>
<dbReference type="AlphaFoldDB" id="A0A3M8HDE9"/>
<evidence type="ECO:0000313" key="2">
    <source>
        <dbReference type="Proteomes" id="UP000279909"/>
    </source>
</evidence>
<evidence type="ECO:0000313" key="1">
    <source>
        <dbReference type="EMBL" id="RND00392.1"/>
    </source>
</evidence>
<keyword evidence="2" id="KW-1185">Reference proteome</keyword>
<comment type="caution">
    <text evidence="1">The sequence shown here is derived from an EMBL/GenBank/DDBJ whole genome shotgun (WGS) entry which is preliminary data.</text>
</comment>